<feature type="region of interest" description="Disordered" evidence="9">
    <location>
        <begin position="44"/>
        <end position="73"/>
    </location>
</feature>
<evidence type="ECO:0000256" key="9">
    <source>
        <dbReference type="SAM" id="MobiDB-lite"/>
    </source>
</evidence>
<evidence type="ECO:0000256" key="4">
    <source>
        <dbReference type="ARBA" id="ARBA00022741"/>
    </source>
</evidence>
<evidence type="ECO:0000256" key="8">
    <source>
        <dbReference type="ARBA" id="ARBA00023264"/>
    </source>
</evidence>
<proteinExistence type="inferred from homology"/>
<comment type="cofactor">
    <cofactor evidence="1">
        <name>Mg(2+)</name>
        <dbReference type="ChEBI" id="CHEBI:18420"/>
    </cofactor>
</comment>
<dbReference type="Proteomes" id="UP001144280">
    <property type="component" value="Unassembled WGS sequence"/>
</dbReference>
<evidence type="ECO:0000259" key="10">
    <source>
        <dbReference type="PROSITE" id="PS50146"/>
    </source>
</evidence>
<dbReference type="InterPro" id="IPR050187">
    <property type="entry name" value="Lipid_Phosphate_FormReg"/>
</dbReference>
<dbReference type="InterPro" id="IPR045540">
    <property type="entry name" value="YegS/DAGK_C"/>
</dbReference>
<evidence type="ECO:0000256" key="1">
    <source>
        <dbReference type="ARBA" id="ARBA00001946"/>
    </source>
</evidence>
<dbReference type="InterPro" id="IPR017438">
    <property type="entry name" value="ATP-NAD_kinase_N"/>
</dbReference>
<evidence type="ECO:0000256" key="7">
    <source>
        <dbReference type="ARBA" id="ARBA00023209"/>
    </source>
</evidence>
<feature type="domain" description="DAGKc" evidence="10">
    <location>
        <begin position="73"/>
        <end position="201"/>
    </location>
</feature>
<keyword evidence="12" id="KW-1185">Reference proteome</keyword>
<comment type="caution">
    <text evidence="11">The sequence shown here is derived from an EMBL/GenBank/DDBJ whole genome shotgun (WGS) entry which is preliminary data.</text>
</comment>
<keyword evidence="6" id="KW-0067">ATP-binding</keyword>
<evidence type="ECO:0000256" key="3">
    <source>
        <dbReference type="ARBA" id="ARBA00022679"/>
    </source>
</evidence>
<dbReference type="PANTHER" id="PTHR12358">
    <property type="entry name" value="SPHINGOSINE KINASE"/>
    <property type="match status" value="1"/>
</dbReference>
<dbReference type="InterPro" id="IPR001206">
    <property type="entry name" value="Diacylglycerol_kinase_cat_dom"/>
</dbReference>
<evidence type="ECO:0000313" key="12">
    <source>
        <dbReference type="Proteomes" id="UP001144280"/>
    </source>
</evidence>
<keyword evidence="4" id="KW-0547">Nucleotide-binding</keyword>
<dbReference type="SMART" id="SM00046">
    <property type="entry name" value="DAGKc"/>
    <property type="match status" value="1"/>
</dbReference>
<sequence>MNVGALTVPAGPADSVTVAGASVCTQTDALTASAYRSIGPITNPGTGRTVVHHPGGRSASGVRSGAMTDNASESGRSALLITNQAAGGTGDEAIDTALAVLRTRLRVDVEVCATPADIDGILARHPHPTVIVAGGDGSLHTLVGALWRRGETGSRVVGLLPLGTGNDFARGQGLPLDPGPAAHALLDGEPQTFDLIVDDRGQAVVNAVHAGVGATAARAATPAKPLLGRLAFPAGAVWAGLTTRGWPWRVEVDGVPVSQPGKRVLMVAVANGRFIAGGGATIGPAALPHDGLADITVSHAVGAWQRLRYALRLRRGTHPHDKAVTYVQGRRISLTGEDIWLNADGEVDGPASHRTWTVEPAAWRLLVPKP</sequence>
<protein>
    <recommendedName>
        <fullName evidence="10">DAGKc domain-containing protein</fullName>
    </recommendedName>
</protein>
<dbReference type="SUPFAM" id="SSF111331">
    <property type="entry name" value="NAD kinase/diacylglycerol kinase-like"/>
    <property type="match status" value="1"/>
</dbReference>
<name>A0ABQ5R488_9ACTN</name>
<dbReference type="Pfam" id="PF19279">
    <property type="entry name" value="YegS_C"/>
    <property type="match status" value="1"/>
</dbReference>
<keyword evidence="7" id="KW-0594">Phospholipid biosynthesis</keyword>
<evidence type="ECO:0000256" key="5">
    <source>
        <dbReference type="ARBA" id="ARBA00022777"/>
    </source>
</evidence>
<keyword evidence="7" id="KW-0444">Lipid biosynthesis</keyword>
<accession>A0ABQ5R488</accession>
<organism evidence="11 12">
    <name type="scientific">Phytohabitans aurantiacus</name>
    <dbReference type="NCBI Taxonomy" id="3016789"/>
    <lineage>
        <taxon>Bacteria</taxon>
        <taxon>Bacillati</taxon>
        <taxon>Actinomycetota</taxon>
        <taxon>Actinomycetes</taxon>
        <taxon>Micromonosporales</taxon>
        <taxon>Micromonosporaceae</taxon>
    </lineage>
</organism>
<dbReference type="PROSITE" id="PS50146">
    <property type="entry name" value="DAGK"/>
    <property type="match status" value="1"/>
</dbReference>
<dbReference type="Gene3D" id="2.60.200.40">
    <property type="match status" value="1"/>
</dbReference>
<dbReference type="EMBL" id="BSDI01000039">
    <property type="protein sequence ID" value="GLI00997.1"/>
    <property type="molecule type" value="Genomic_DNA"/>
</dbReference>
<keyword evidence="7" id="KW-0443">Lipid metabolism</keyword>
<gene>
    <name evidence="11" type="ORF">Pa4123_62730</name>
</gene>
<evidence type="ECO:0000256" key="6">
    <source>
        <dbReference type="ARBA" id="ARBA00022840"/>
    </source>
</evidence>
<dbReference type="PANTHER" id="PTHR12358:SF54">
    <property type="entry name" value="SPHINGOSINE KINASE RELATED PROTEIN"/>
    <property type="match status" value="1"/>
</dbReference>
<dbReference type="Gene3D" id="3.40.50.10330">
    <property type="entry name" value="Probable inorganic polyphosphate/atp-NAD kinase, domain 1"/>
    <property type="match status" value="1"/>
</dbReference>
<evidence type="ECO:0000313" key="11">
    <source>
        <dbReference type="EMBL" id="GLI00997.1"/>
    </source>
</evidence>
<keyword evidence="3" id="KW-0808">Transferase</keyword>
<dbReference type="InterPro" id="IPR016064">
    <property type="entry name" value="NAD/diacylglycerol_kinase_sf"/>
</dbReference>
<dbReference type="Pfam" id="PF00781">
    <property type="entry name" value="DAGK_cat"/>
    <property type="match status" value="1"/>
</dbReference>
<feature type="compositionally biased region" description="Low complexity" evidence="9">
    <location>
        <begin position="56"/>
        <end position="66"/>
    </location>
</feature>
<keyword evidence="8" id="KW-1208">Phospholipid metabolism</keyword>
<evidence type="ECO:0000256" key="2">
    <source>
        <dbReference type="ARBA" id="ARBA00005983"/>
    </source>
</evidence>
<keyword evidence="5" id="KW-0418">Kinase</keyword>
<reference evidence="11" key="1">
    <citation type="submission" date="2022-12" db="EMBL/GenBank/DDBJ databases">
        <title>New Phytohabitans aurantiacus sp. RD004123 nov., an actinomycete isolated from soil.</title>
        <authorList>
            <person name="Triningsih D.W."/>
            <person name="Harunari E."/>
            <person name="Igarashi Y."/>
        </authorList>
    </citation>
    <scope>NUCLEOTIDE SEQUENCE</scope>
    <source>
        <strain evidence="11">RD004123</strain>
    </source>
</reference>
<comment type="similarity">
    <text evidence="2">Belongs to the diacylglycerol/lipid kinase family.</text>
</comment>